<protein>
    <submittedName>
        <fullName evidence="1">Uncharacterized protein</fullName>
    </submittedName>
</protein>
<sequence length="152" mass="17226">MSASKAEQRARTFAVLESRRPPSAPFPKNVYGICLSEDCLKRFGIMICKRMHPTFDETDETQVLVSKFFAIDRIPGLCILGVPDLWLSRWALPFARSDAGVQQVLVLADDGSEENKALALKNSKRVVAKLLRFLGMEEQEPRWYPVQLARVM</sequence>
<dbReference type="GeneID" id="19301593"/>
<gene>
    <name evidence="1" type="ORF">GLOTRDRAFT_127661</name>
</gene>
<evidence type="ECO:0000313" key="2">
    <source>
        <dbReference type="Proteomes" id="UP000030669"/>
    </source>
</evidence>
<dbReference type="EMBL" id="KB469299">
    <property type="protein sequence ID" value="EPQ57303.1"/>
    <property type="molecule type" value="Genomic_DNA"/>
</dbReference>
<name>S7QD37_GLOTA</name>
<accession>S7QD37</accession>
<dbReference type="RefSeq" id="XP_007864424.1">
    <property type="nucleotide sequence ID" value="XM_007866233.1"/>
</dbReference>
<dbReference type="HOGENOM" id="CLU_1917945_0_0_1"/>
<organism evidence="1 2">
    <name type="scientific">Gloeophyllum trabeum (strain ATCC 11539 / FP-39264 / Madison 617)</name>
    <name type="common">Brown rot fungus</name>
    <dbReference type="NCBI Taxonomy" id="670483"/>
    <lineage>
        <taxon>Eukaryota</taxon>
        <taxon>Fungi</taxon>
        <taxon>Dikarya</taxon>
        <taxon>Basidiomycota</taxon>
        <taxon>Agaricomycotina</taxon>
        <taxon>Agaricomycetes</taxon>
        <taxon>Gloeophyllales</taxon>
        <taxon>Gloeophyllaceae</taxon>
        <taxon>Gloeophyllum</taxon>
    </lineage>
</organism>
<proteinExistence type="predicted"/>
<dbReference type="AlphaFoldDB" id="S7QD37"/>
<evidence type="ECO:0000313" key="1">
    <source>
        <dbReference type="EMBL" id="EPQ57303.1"/>
    </source>
</evidence>
<reference evidence="1 2" key="1">
    <citation type="journal article" date="2012" name="Science">
        <title>The Paleozoic origin of enzymatic lignin decomposition reconstructed from 31 fungal genomes.</title>
        <authorList>
            <person name="Floudas D."/>
            <person name="Binder M."/>
            <person name="Riley R."/>
            <person name="Barry K."/>
            <person name="Blanchette R.A."/>
            <person name="Henrissat B."/>
            <person name="Martinez A.T."/>
            <person name="Otillar R."/>
            <person name="Spatafora J.W."/>
            <person name="Yadav J.S."/>
            <person name="Aerts A."/>
            <person name="Benoit I."/>
            <person name="Boyd A."/>
            <person name="Carlson A."/>
            <person name="Copeland A."/>
            <person name="Coutinho P.M."/>
            <person name="de Vries R.P."/>
            <person name="Ferreira P."/>
            <person name="Findley K."/>
            <person name="Foster B."/>
            <person name="Gaskell J."/>
            <person name="Glotzer D."/>
            <person name="Gorecki P."/>
            <person name="Heitman J."/>
            <person name="Hesse C."/>
            <person name="Hori C."/>
            <person name="Igarashi K."/>
            <person name="Jurgens J.A."/>
            <person name="Kallen N."/>
            <person name="Kersten P."/>
            <person name="Kohler A."/>
            <person name="Kuees U."/>
            <person name="Kumar T.K.A."/>
            <person name="Kuo A."/>
            <person name="LaButti K."/>
            <person name="Larrondo L.F."/>
            <person name="Lindquist E."/>
            <person name="Ling A."/>
            <person name="Lombard V."/>
            <person name="Lucas S."/>
            <person name="Lundell T."/>
            <person name="Martin R."/>
            <person name="McLaughlin D.J."/>
            <person name="Morgenstern I."/>
            <person name="Morin E."/>
            <person name="Murat C."/>
            <person name="Nagy L.G."/>
            <person name="Nolan M."/>
            <person name="Ohm R.A."/>
            <person name="Patyshakuliyeva A."/>
            <person name="Rokas A."/>
            <person name="Ruiz-Duenas F.J."/>
            <person name="Sabat G."/>
            <person name="Salamov A."/>
            <person name="Samejima M."/>
            <person name="Schmutz J."/>
            <person name="Slot J.C."/>
            <person name="St John F."/>
            <person name="Stenlid J."/>
            <person name="Sun H."/>
            <person name="Sun S."/>
            <person name="Syed K."/>
            <person name="Tsang A."/>
            <person name="Wiebenga A."/>
            <person name="Young D."/>
            <person name="Pisabarro A."/>
            <person name="Eastwood D.C."/>
            <person name="Martin F."/>
            <person name="Cullen D."/>
            <person name="Grigoriev I.V."/>
            <person name="Hibbett D.S."/>
        </authorList>
    </citation>
    <scope>NUCLEOTIDE SEQUENCE [LARGE SCALE GENOMIC DNA]</scope>
    <source>
        <strain evidence="1 2">ATCC 11539</strain>
    </source>
</reference>
<dbReference type="KEGG" id="gtr:GLOTRDRAFT_127661"/>
<keyword evidence="2" id="KW-1185">Reference proteome</keyword>
<dbReference type="Proteomes" id="UP000030669">
    <property type="component" value="Unassembled WGS sequence"/>
</dbReference>